<proteinExistence type="predicted"/>
<dbReference type="Gene3D" id="3.40.630.30">
    <property type="match status" value="1"/>
</dbReference>
<evidence type="ECO:0000256" key="2">
    <source>
        <dbReference type="ARBA" id="ARBA00023315"/>
    </source>
</evidence>
<dbReference type="RefSeq" id="WP_015027487.1">
    <property type="nucleotide sequence ID" value="NC_018748.1"/>
</dbReference>
<organism evidence="4 5">
    <name type="scientific">Emticicia oligotrophica (strain DSM 17448 / CIP 109782 / MTCC 6937 / GPTSA100-15)</name>
    <dbReference type="NCBI Taxonomy" id="929562"/>
    <lineage>
        <taxon>Bacteria</taxon>
        <taxon>Pseudomonadati</taxon>
        <taxon>Bacteroidota</taxon>
        <taxon>Cytophagia</taxon>
        <taxon>Cytophagales</taxon>
        <taxon>Leadbetterellaceae</taxon>
        <taxon>Emticicia</taxon>
    </lineage>
</organism>
<evidence type="ECO:0000256" key="1">
    <source>
        <dbReference type="ARBA" id="ARBA00022679"/>
    </source>
</evidence>
<dbReference type="InterPro" id="IPR050832">
    <property type="entry name" value="Bact_Acetyltransf"/>
</dbReference>
<reference evidence="4 5" key="1">
    <citation type="submission" date="2011-07" db="EMBL/GenBank/DDBJ databases">
        <title>The complete genome of chromosome of Emticicia oligotrophica DSM 17448.</title>
        <authorList>
            <consortium name="US DOE Joint Genome Institute (JGI-PGF)"/>
            <person name="Lucas S."/>
            <person name="Han J."/>
            <person name="Lapidus A."/>
            <person name="Bruce D."/>
            <person name="Goodwin L."/>
            <person name="Pitluck S."/>
            <person name="Peters L."/>
            <person name="Kyrpides N."/>
            <person name="Mavromatis K."/>
            <person name="Ivanova N."/>
            <person name="Ovchinnikova G."/>
            <person name="Teshima H."/>
            <person name="Detter J.C."/>
            <person name="Tapia R."/>
            <person name="Han C."/>
            <person name="Land M."/>
            <person name="Hauser L."/>
            <person name="Markowitz V."/>
            <person name="Cheng J.-F."/>
            <person name="Hugenholtz P."/>
            <person name="Woyke T."/>
            <person name="Wu D."/>
            <person name="Tindall B."/>
            <person name="Pomrenke H."/>
            <person name="Brambilla E."/>
            <person name="Klenk H.-P."/>
            <person name="Eisen J.A."/>
        </authorList>
    </citation>
    <scope>NUCLEOTIDE SEQUENCE [LARGE SCALE GENOMIC DNA]</scope>
    <source>
        <strain evidence="4 5">DSM 17448</strain>
    </source>
</reference>
<dbReference type="EMBL" id="CP002961">
    <property type="protein sequence ID" value="AFK01784.1"/>
    <property type="molecule type" value="Genomic_DNA"/>
</dbReference>
<dbReference type="Proteomes" id="UP000002875">
    <property type="component" value="Chromosome"/>
</dbReference>
<protein>
    <submittedName>
        <fullName evidence="4">GCN5-related N-acetyltransferase</fullName>
    </submittedName>
</protein>
<dbReference type="InterPro" id="IPR000182">
    <property type="entry name" value="GNAT_dom"/>
</dbReference>
<keyword evidence="2" id="KW-0012">Acyltransferase</keyword>
<dbReference type="Pfam" id="PF13673">
    <property type="entry name" value="Acetyltransf_10"/>
    <property type="match status" value="1"/>
</dbReference>
<evidence type="ECO:0000313" key="5">
    <source>
        <dbReference type="Proteomes" id="UP000002875"/>
    </source>
</evidence>
<keyword evidence="5" id="KW-1185">Reference proteome</keyword>
<evidence type="ECO:0000259" key="3">
    <source>
        <dbReference type="PROSITE" id="PS51186"/>
    </source>
</evidence>
<dbReference type="SUPFAM" id="SSF55729">
    <property type="entry name" value="Acyl-CoA N-acyltransferases (Nat)"/>
    <property type="match status" value="1"/>
</dbReference>
<dbReference type="PANTHER" id="PTHR43877">
    <property type="entry name" value="AMINOALKYLPHOSPHONATE N-ACETYLTRANSFERASE-RELATED-RELATED"/>
    <property type="match status" value="1"/>
</dbReference>
<gene>
    <name evidence="4" type="ordered locus">Emtol_0631</name>
</gene>
<sequence>MISKANISDIPALNLLVNSAYRGESSKKGWTTEEHLLDGIRTDEESLEELLTNPNATILKYSENDKILGCVYLEKQADKLYLGMLTVSPELQGAGIGKKLIKAAEQLAREEDLEKVSMTVISVRKELIEFYERRGYQSTGERKPFPMDNPKFGLPKQVLEFIVMEKKIA</sequence>
<evidence type="ECO:0000313" key="4">
    <source>
        <dbReference type="EMBL" id="AFK01784.1"/>
    </source>
</evidence>
<name>A0ABN4AE08_EMTOG</name>
<feature type="domain" description="N-acetyltransferase" evidence="3">
    <location>
        <begin position="1"/>
        <end position="169"/>
    </location>
</feature>
<dbReference type="PROSITE" id="PS51186">
    <property type="entry name" value="GNAT"/>
    <property type="match status" value="1"/>
</dbReference>
<accession>A0ABN4AE08</accession>
<keyword evidence="1" id="KW-0808">Transferase</keyword>
<dbReference type="CDD" id="cd04301">
    <property type="entry name" value="NAT_SF"/>
    <property type="match status" value="1"/>
</dbReference>
<dbReference type="InterPro" id="IPR016181">
    <property type="entry name" value="Acyl_CoA_acyltransferase"/>
</dbReference>